<evidence type="ECO:0000313" key="2">
    <source>
        <dbReference type="Proteomes" id="UP001201812"/>
    </source>
</evidence>
<keyword evidence="2" id="KW-1185">Reference proteome</keyword>
<comment type="caution">
    <text evidence="1">The sequence shown here is derived from an EMBL/GenBank/DDBJ whole genome shotgun (WGS) entry which is preliminary data.</text>
</comment>
<sequence length="115" mass="14184">MVLPFKPYVSRSQRILNWWKTRPREFFRDSPEEFLCWTLIFPAVIARFGYMFWKDGINPTARPYYRYKYEVRRPDDPLSLAWRTPEDYPAYYQSNRDNVDWSTYHRDYGFNSKTA</sequence>
<accession>A0AAD4R8H8</accession>
<proteinExistence type="predicted"/>
<dbReference type="AlphaFoldDB" id="A0AAD4R8H8"/>
<gene>
    <name evidence="1" type="ORF">DdX_07583</name>
</gene>
<dbReference type="Proteomes" id="UP001201812">
    <property type="component" value="Unassembled WGS sequence"/>
</dbReference>
<evidence type="ECO:0000313" key="1">
    <source>
        <dbReference type="EMBL" id="KAI1716523.1"/>
    </source>
</evidence>
<organism evidence="1 2">
    <name type="scientific">Ditylenchus destructor</name>
    <dbReference type="NCBI Taxonomy" id="166010"/>
    <lineage>
        <taxon>Eukaryota</taxon>
        <taxon>Metazoa</taxon>
        <taxon>Ecdysozoa</taxon>
        <taxon>Nematoda</taxon>
        <taxon>Chromadorea</taxon>
        <taxon>Rhabditida</taxon>
        <taxon>Tylenchina</taxon>
        <taxon>Tylenchomorpha</taxon>
        <taxon>Sphaerularioidea</taxon>
        <taxon>Anguinidae</taxon>
        <taxon>Anguininae</taxon>
        <taxon>Ditylenchus</taxon>
    </lineage>
</organism>
<reference evidence="1" key="1">
    <citation type="submission" date="2022-01" db="EMBL/GenBank/DDBJ databases">
        <title>Genome Sequence Resource for Two Populations of Ditylenchus destructor, the Migratory Endoparasitic Phytonematode.</title>
        <authorList>
            <person name="Zhang H."/>
            <person name="Lin R."/>
            <person name="Xie B."/>
        </authorList>
    </citation>
    <scope>NUCLEOTIDE SEQUENCE</scope>
    <source>
        <strain evidence="1">BazhouSP</strain>
    </source>
</reference>
<name>A0AAD4R8H8_9BILA</name>
<dbReference type="EMBL" id="JAKKPZ010000010">
    <property type="protein sequence ID" value="KAI1716523.1"/>
    <property type="molecule type" value="Genomic_DNA"/>
</dbReference>
<protein>
    <submittedName>
        <fullName evidence="1">Uncharacterized protein</fullName>
    </submittedName>
</protein>